<dbReference type="EMBL" id="AZCZ01000013">
    <property type="protein sequence ID" value="KRK37060.1"/>
    <property type="molecule type" value="Genomic_DNA"/>
</dbReference>
<dbReference type="Gene3D" id="3.40.630.30">
    <property type="match status" value="1"/>
</dbReference>
<dbReference type="RefSeq" id="WP_020089072.1">
    <property type="nucleotide sequence ID" value="NZ_AZCZ01000013.1"/>
</dbReference>
<sequence length="143" mass="16068">MELVISNEPFNRAAALSLRQAIFVTERGIPRDIEFDDRDTSDRVYVTLYQDATHPIATLRLEPQSPTEMRFGRVCTRQDLRGQGIGTRLLTAAEDWSREHGFSTGVIHGEVSAQAFYERCGYAVNEGPFDEDGAPVVILHKDL</sequence>
<evidence type="ECO:0000313" key="5">
    <source>
        <dbReference type="Proteomes" id="UP000051176"/>
    </source>
</evidence>
<reference evidence="4 5" key="1">
    <citation type="journal article" date="2015" name="Genome Announc.">
        <title>Expanding the biotechnology potential of lactobacilli through comparative genomics of 213 strains and associated genera.</title>
        <authorList>
            <person name="Sun Z."/>
            <person name="Harris H.M."/>
            <person name="McCann A."/>
            <person name="Guo C."/>
            <person name="Argimon S."/>
            <person name="Zhang W."/>
            <person name="Yang X."/>
            <person name="Jeffery I.B."/>
            <person name="Cooney J.C."/>
            <person name="Kagawa T.F."/>
            <person name="Liu W."/>
            <person name="Song Y."/>
            <person name="Salvetti E."/>
            <person name="Wrobel A."/>
            <person name="Rasinkangas P."/>
            <person name="Parkhill J."/>
            <person name="Rea M.C."/>
            <person name="O'Sullivan O."/>
            <person name="Ritari J."/>
            <person name="Douillard F.P."/>
            <person name="Paul Ross R."/>
            <person name="Yang R."/>
            <person name="Briner A.E."/>
            <person name="Felis G.E."/>
            <person name="de Vos W.M."/>
            <person name="Barrangou R."/>
            <person name="Klaenhammer T.R."/>
            <person name="Caufield P.W."/>
            <person name="Cui Y."/>
            <person name="Zhang H."/>
            <person name="O'Toole P.W."/>
        </authorList>
    </citation>
    <scope>NUCLEOTIDE SEQUENCE [LARGE SCALE GENOMIC DNA]</scope>
    <source>
        <strain evidence="4 5">ATCC 53295</strain>
    </source>
</reference>
<dbReference type="eggNOG" id="COG2153">
    <property type="taxonomic scope" value="Bacteria"/>
</dbReference>
<keyword evidence="2" id="KW-0012">Acyltransferase</keyword>
<evidence type="ECO:0000256" key="1">
    <source>
        <dbReference type="ARBA" id="ARBA00022679"/>
    </source>
</evidence>
<evidence type="ECO:0000313" key="4">
    <source>
        <dbReference type="EMBL" id="KRK37060.1"/>
    </source>
</evidence>
<dbReference type="InterPro" id="IPR000182">
    <property type="entry name" value="GNAT_dom"/>
</dbReference>
<dbReference type="CDD" id="cd04301">
    <property type="entry name" value="NAT_SF"/>
    <property type="match status" value="1"/>
</dbReference>
<evidence type="ECO:0000256" key="2">
    <source>
        <dbReference type="ARBA" id="ARBA00023315"/>
    </source>
</evidence>
<dbReference type="InterPro" id="IPR050832">
    <property type="entry name" value="Bact_Acetyltransf"/>
</dbReference>
<dbReference type="AlphaFoldDB" id="A0A0R1H043"/>
<accession>A0A0R1H043</accession>
<name>A0A0R1H043_9LACO</name>
<comment type="caution">
    <text evidence="4">The sequence shown here is derived from an EMBL/GenBank/DDBJ whole genome shotgun (WGS) entry which is preliminary data.</text>
</comment>
<dbReference type="STRING" id="357278.IV61_GL000356"/>
<dbReference type="InterPro" id="IPR016181">
    <property type="entry name" value="Acyl_CoA_acyltransferase"/>
</dbReference>
<proteinExistence type="predicted"/>
<dbReference type="Proteomes" id="UP000051176">
    <property type="component" value="Unassembled WGS sequence"/>
</dbReference>
<keyword evidence="1 4" id="KW-0808">Transferase</keyword>
<keyword evidence="5" id="KW-1185">Reference proteome</keyword>
<protein>
    <submittedName>
        <fullName evidence="4">Acetyltransferase</fullName>
    </submittedName>
</protein>
<gene>
    <name evidence="4" type="ORF">FD07_GL000318</name>
</gene>
<dbReference type="Pfam" id="PF00583">
    <property type="entry name" value="Acetyltransf_1"/>
    <property type="match status" value="1"/>
</dbReference>
<dbReference type="PANTHER" id="PTHR43877">
    <property type="entry name" value="AMINOALKYLPHOSPHONATE N-ACETYLTRANSFERASE-RELATED-RELATED"/>
    <property type="match status" value="1"/>
</dbReference>
<dbReference type="PROSITE" id="PS51186">
    <property type="entry name" value="GNAT"/>
    <property type="match status" value="1"/>
</dbReference>
<dbReference type="SUPFAM" id="SSF55729">
    <property type="entry name" value="Acyl-CoA N-acyltransferases (Nat)"/>
    <property type="match status" value="1"/>
</dbReference>
<evidence type="ECO:0000259" key="3">
    <source>
        <dbReference type="PROSITE" id="PS51186"/>
    </source>
</evidence>
<dbReference type="PATRIC" id="fig|1267003.4.peg.345"/>
<dbReference type="OrthoDB" id="9796171at2"/>
<feature type="domain" description="N-acetyltransferase" evidence="3">
    <location>
        <begin position="1"/>
        <end position="143"/>
    </location>
</feature>
<organism evidence="4 5">
    <name type="scientific">Levilactobacillus parabrevis ATCC 53295</name>
    <dbReference type="NCBI Taxonomy" id="1267003"/>
    <lineage>
        <taxon>Bacteria</taxon>
        <taxon>Bacillati</taxon>
        <taxon>Bacillota</taxon>
        <taxon>Bacilli</taxon>
        <taxon>Lactobacillales</taxon>
        <taxon>Lactobacillaceae</taxon>
        <taxon>Levilactobacillus</taxon>
    </lineage>
</organism>
<dbReference type="GO" id="GO:0016747">
    <property type="term" value="F:acyltransferase activity, transferring groups other than amino-acyl groups"/>
    <property type="evidence" value="ECO:0007669"/>
    <property type="project" value="InterPro"/>
</dbReference>